<dbReference type="EMBL" id="ML769482">
    <property type="protein sequence ID" value="KAE9398440.1"/>
    <property type="molecule type" value="Genomic_DNA"/>
</dbReference>
<gene>
    <name evidence="2" type="ORF">BT96DRAFT_965914</name>
</gene>
<dbReference type="GO" id="GO:0003677">
    <property type="term" value="F:DNA binding"/>
    <property type="evidence" value="ECO:0007669"/>
    <property type="project" value="InterPro"/>
</dbReference>
<keyword evidence="3" id="KW-1185">Reference proteome</keyword>
<dbReference type="SMART" id="SM00992">
    <property type="entry name" value="YccV-like"/>
    <property type="match status" value="1"/>
</dbReference>
<dbReference type="InterPro" id="IPR011722">
    <property type="entry name" value="Hemimethylated_DNA-bd_dom"/>
</dbReference>
<dbReference type="OrthoDB" id="28868at2759"/>
<dbReference type="AlphaFoldDB" id="A0A6A4HL57"/>
<dbReference type="Gene3D" id="2.30.30.390">
    <property type="entry name" value="Hemimethylated DNA-binding domain"/>
    <property type="match status" value="1"/>
</dbReference>
<evidence type="ECO:0000313" key="3">
    <source>
        <dbReference type="Proteomes" id="UP000799118"/>
    </source>
</evidence>
<dbReference type="Pfam" id="PF13369">
    <property type="entry name" value="Transglut_core2"/>
    <property type="match status" value="1"/>
</dbReference>
<dbReference type="InterPro" id="IPR032698">
    <property type="entry name" value="SirB1_N"/>
</dbReference>
<dbReference type="InterPro" id="IPR036623">
    <property type="entry name" value="Hemimethylated_DNA-bd_sf"/>
</dbReference>
<proteinExistence type="predicted"/>
<evidence type="ECO:0000313" key="2">
    <source>
        <dbReference type="EMBL" id="KAE9398440.1"/>
    </source>
</evidence>
<dbReference type="PANTHER" id="PTHR31350:SF27">
    <property type="entry name" value="HEMIMETHYLATED DNA-BINDING DOMAIN-CONTAINING PROTEIN"/>
    <property type="match status" value="1"/>
</dbReference>
<reference evidence="2" key="1">
    <citation type="journal article" date="2019" name="Environ. Microbiol.">
        <title>Fungal ecological strategies reflected in gene transcription - a case study of two litter decomposers.</title>
        <authorList>
            <person name="Barbi F."/>
            <person name="Kohler A."/>
            <person name="Barry K."/>
            <person name="Baskaran P."/>
            <person name="Daum C."/>
            <person name="Fauchery L."/>
            <person name="Ihrmark K."/>
            <person name="Kuo A."/>
            <person name="LaButti K."/>
            <person name="Lipzen A."/>
            <person name="Morin E."/>
            <person name="Grigoriev I.V."/>
            <person name="Henrissat B."/>
            <person name="Lindahl B."/>
            <person name="Martin F."/>
        </authorList>
    </citation>
    <scope>NUCLEOTIDE SEQUENCE</scope>
    <source>
        <strain evidence="2">JB14</strain>
    </source>
</reference>
<feature type="domain" description="Hemimethylated DNA-binding" evidence="1">
    <location>
        <begin position="457"/>
        <end position="579"/>
    </location>
</feature>
<dbReference type="Proteomes" id="UP000799118">
    <property type="component" value="Unassembled WGS sequence"/>
</dbReference>
<dbReference type="SUPFAM" id="SSF81383">
    <property type="entry name" value="F-box domain"/>
    <property type="match status" value="1"/>
</dbReference>
<dbReference type="Pfam" id="PF08755">
    <property type="entry name" value="YccV-like"/>
    <property type="match status" value="2"/>
</dbReference>
<name>A0A6A4HL57_9AGAR</name>
<sequence length="614" mass="68902">MIPRLPLDILIHILYQLPPSRDTDGDISVKTIVLCSATDSLFREAAILPNLWQHHYQVRYLHANKTAEVQRQAESSGNWRSMYFARGVIDNQHARTLTRFLFDAWDVLEIETGMVDCSEHLKVLEYGEIPSLTATRAYWASALLGSISQMYAVDIWTGLRLGSSLSFVEAFSSTSCFFGKHPDEMSSILTDLNSRCRSHLVHLNVPLTPDDPEYDIKKLCVLICDFMTSEGYGPATSANFHNLSNLFPHSYLTSHKRTIPLSLVHVFVSIARSLGIAASAVDFPIRVICHISVPDDPEFDDFYVDVFESPPQILSLREDIPALLARQGIVPSSMLHHISPCGAAPMLLRSARNILASLNSLHVPLPHHLVRPSTILAFCIYLILPERGVSERIVPQLLSQAEPLDACTFISEALVPCLRVLGADKMQEYLAKGCQSTLEAEATLAKGVRLRSLEDRTVQHFVGQVFEHKKYMYIGLIIGWDVSKPNFNHFHVFQSFFQPVCEASEDWIKEMKVSELPRGKDQPFYSVVCLNYPPQRYVAEDNIKPLLAPPSEILVQMCRDIDILPKFFTGVLRKTKLSGSSLGPIRARARFVLSPELSEAYPEDEAIGDAWLVG</sequence>
<evidence type="ECO:0000259" key="1">
    <source>
        <dbReference type="SMART" id="SM00992"/>
    </source>
</evidence>
<dbReference type="SUPFAM" id="SSF141255">
    <property type="entry name" value="YccV-like"/>
    <property type="match status" value="1"/>
</dbReference>
<organism evidence="2 3">
    <name type="scientific">Gymnopus androsaceus JB14</name>
    <dbReference type="NCBI Taxonomy" id="1447944"/>
    <lineage>
        <taxon>Eukaryota</taxon>
        <taxon>Fungi</taxon>
        <taxon>Dikarya</taxon>
        <taxon>Basidiomycota</taxon>
        <taxon>Agaricomycotina</taxon>
        <taxon>Agaricomycetes</taxon>
        <taxon>Agaricomycetidae</taxon>
        <taxon>Agaricales</taxon>
        <taxon>Marasmiineae</taxon>
        <taxon>Omphalotaceae</taxon>
        <taxon>Gymnopus</taxon>
    </lineage>
</organism>
<accession>A0A6A4HL57</accession>
<dbReference type="PANTHER" id="PTHR31350">
    <property type="entry name" value="SI:DKEY-261L7.2"/>
    <property type="match status" value="1"/>
</dbReference>
<protein>
    <recommendedName>
        <fullName evidence="1">Hemimethylated DNA-binding domain-containing protein</fullName>
    </recommendedName>
</protein>
<dbReference type="InterPro" id="IPR036047">
    <property type="entry name" value="F-box-like_dom_sf"/>
</dbReference>